<dbReference type="EMBL" id="WHWB01033789">
    <property type="protein sequence ID" value="KAJ7416921.1"/>
    <property type="molecule type" value="Genomic_DNA"/>
</dbReference>
<evidence type="ECO:0000313" key="3">
    <source>
        <dbReference type="Proteomes" id="UP001145742"/>
    </source>
</evidence>
<protein>
    <submittedName>
        <fullName evidence="2">Uncharacterized protein</fullName>
    </submittedName>
</protein>
<accession>A0ABQ9DE92</accession>
<proteinExistence type="predicted"/>
<comment type="caution">
    <text evidence="2">The sequence shown here is derived from an EMBL/GenBank/DDBJ whole genome shotgun (WGS) entry which is preliminary data.</text>
</comment>
<evidence type="ECO:0000313" key="2">
    <source>
        <dbReference type="EMBL" id="KAJ7416921.1"/>
    </source>
</evidence>
<reference evidence="2" key="1">
    <citation type="submission" date="2019-10" db="EMBL/GenBank/DDBJ databases">
        <authorList>
            <person name="Soares A.E.R."/>
            <person name="Aleixo A."/>
            <person name="Schneider P."/>
            <person name="Miyaki C.Y."/>
            <person name="Schneider M.P."/>
            <person name="Mello C."/>
            <person name="Vasconcelos A.T.R."/>
        </authorList>
    </citation>
    <scope>NUCLEOTIDE SEQUENCE</scope>
    <source>
        <tissue evidence="2">Muscle</tissue>
    </source>
</reference>
<organism evidence="2 3">
    <name type="scientific">Willisornis vidua</name>
    <name type="common">Xingu scale-backed antbird</name>
    <dbReference type="NCBI Taxonomy" id="1566151"/>
    <lineage>
        <taxon>Eukaryota</taxon>
        <taxon>Metazoa</taxon>
        <taxon>Chordata</taxon>
        <taxon>Craniata</taxon>
        <taxon>Vertebrata</taxon>
        <taxon>Euteleostomi</taxon>
        <taxon>Archelosauria</taxon>
        <taxon>Archosauria</taxon>
        <taxon>Dinosauria</taxon>
        <taxon>Saurischia</taxon>
        <taxon>Theropoda</taxon>
        <taxon>Coelurosauria</taxon>
        <taxon>Aves</taxon>
        <taxon>Neognathae</taxon>
        <taxon>Neoaves</taxon>
        <taxon>Telluraves</taxon>
        <taxon>Australaves</taxon>
        <taxon>Passeriformes</taxon>
        <taxon>Thamnophilidae</taxon>
        <taxon>Willisornis</taxon>
    </lineage>
</organism>
<gene>
    <name evidence="2" type="ORF">WISP_67703</name>
</gene>
<evidence type="ECO:0000256" key="1">
    <source>
        <dbReference type="SAM" id="MobiDB-lite"/>
    </source>
</evidence>
<feature type="region of interest" description="Disordered" evidence="1">
    <location>
        <begin position="125"/>
        <end position="165"/>
    </location>
</feature>
<dbReference type="Proteomes" id="UP001145742">
    <property type="component" value="Unassembled WGS sequence"/>
</dbReference>
<feature type="compositionally biased region" description="Basic and acidic residues" evidence="1">
    <location>
        <begin position="139"/>
        <end position="149"/>
    </location>
</feature>
<name>A0ABQ9DE92_9PASS</name>
<sequence>MKEKEEDVIVYLDESYRCIHIKVYFPGDVFLWMHKDVYATIRNQSNINGTFGMMFWAPQFRKDIEMLEQVQTRATRLVKGLEHKSYEKRLRELGLFSLEKRRFKGDLITLYNYLKGCCSQRFLPESSKSGGSGKQIELGAKDDSRRDRGSALPGEEYNPSIPDKKGRVDLEISQHFNAQWISPQQ</sequence>
<keyword evidence="3" id="KW-1185">Reference proteome</keyword>